<keyword evidence="2" id="KW-0732">Signal</keyword>
<dbReference type="EMBL" id="JAFBEH010000017">
    <property type="protein sequence ID" value="MBM7642677.1"/>
    <property type="molecule type" value="Genomic_DNA"/>
</dbReference>
<sequence length="299" mass="31974">MKKLLISSLVLAGLALGLTACSQQSSSTSSTASSAISTSSTSSSQAKGNYTVTEQELTFESNGNRIYGRALLPDTDEAVPTVILSHGFGGNHEQEETLQEDLAASGIAVYSFDFSGGTGYEPGQSEGDMTDMSVLTEEQNLKDALSMIQTQDFADKNQIYLMGASQGGVVTTLVAEEEQDQIAGVFLLYPAFSLFDDARDRFASESDIPDTYNLMGLTVGSRYFTDIYNMDIYDHMTYSGPVHIFHGDADNLVNISYSERAAQTFPNATLTTVSGGTHGFATSDQELIAPTIASEILGD</sequence>
<gene>
    <name evidence="4" type="ORF">JOC28_000974</name>
</gene>
<dbReference type="RefSeq" id="WP_205009518.1">
    <property type="nucleotide sequence ID" value="NZ_JAFBEH010000017.1"/>
</dbReference>
<dbReference type="PROSITE" id="PS51257">
    <property type="entry name" value="PROKAR_LIPOPROTEIN"/>
    <property type="match status" value="1"/>
</dbReference>
<evidence type="ECO:0000256" key="1">
    <source>
        <dbReference type="SAM" id="MobiDB-lite"/>
    </source>
</evidence>
<evidence type="ECO:0000259" key="3">
    <source>
        <dbReference type="Pfam" id="PF12146"/>
    </source>
</evidence>
<evidence type="ECO:0000313" key="4">
    <source>
        <dbReference type="EMBL" id="MBM7642677.1"/>
    </source>
</evidence>
<proteinExistence type="predicted"/>
<protein>
    <submittedName>
        <fullName evidence="4">Pimeloyl-ACP methyl ester carboxylesterase</fullName>
    </submittedName>
</protein>
<dbReference type="Pfam" id="PF12146">
    <property type="entry name" value="Hydrolase_4"/>
    <property type="match status" value="1"/>
</dbReference>
<accession>A0ABS2PRL1</accession>
<dbReference type="PANTHER" id="PTHR22946:SF0">
    <property type="entry name" value="DIENELACTONE HYDROLASE DOMAIN-CONTAINING PROTEIN"/>
    <property type="match status" value="1"/>
</dbReference>
<dbReference type="InterPro" id="IPR050261">
    <property type="entry name" value="FrsA_esterase"/>
</dbReference>
<feature type="signal peptide" evidence="2">
    <location>
        <begin position="1"/>
        <end position="22"/>
    </location>
</feature>
<dbReference type="PANTHER" id="PTHR22946">
    <property type="entry name" value="DIENELACTONE HYDROLASE DOMAIN-CONTAINING PROTEIN-RELATED"/>
    <property type="match status" value="1"/>
</dbReference>
<evidence type="ECO:0000313" key="5">
    <source>
        <dbReference type="Proteomes" id="UP000697472"/>
    </source>
</evidence>
<feature type="chain" id="PRO_5047526053" evidence="2">
    <location>
        <begin position="23"/>
        <end position="299"/>
    </location>
</feature>
<dbReference type="Proteomes" id="UP000697472">
    <property type="component" value="Unassembled WGS sequence"/>
</dbReference>
<dbReference type="InterPro" id="IPR029058">
    <property type="entry name" value="AB_hydrolase_fold"/>
</dbReference>
<organism evidence="4 5">
    <name type="scientific">Streptococcus loxodontisalivarius</name>
    <dbReference type="NCBI Taxonomy" id="1349415"/>
    <lineage>
        <taxon>Bacteria</taxon>
        <taxon>Bacillati</taxon>
        <taxon>Bacillota</taxon>
        <taxon>Bacilli</taxon>
        <taxon>Lactobacillales</taxon>
        <taxon>Streptococcaceae</taxon>
        <taxon>Streptococcus</taxon>
    </lineage>
</organism>
<comment type="caution">
    <text evidence="4">The sequence shown here is derived from an EMBL/GenBank/DDBJ whole genome shotgun (WGS) entry which is preliminary data.</text>
</comment>
<dbReference type="Gene3D" id="3.40.50.1820">
    <property type="entry name" value="alpha/beta hydrolase"/>
    <property type="match status" value="1"/>
</dbReference>
<reference evidence="4 5" key="1">
    <citation type="submission" date="2021-01" db="EMBL/GenBank/DDBJ databases">
        <title>Genomic Encyclopedia of Type Strains, Phase IV (KMG-IV): sequencing the most valuable type-strain genomes for metagenomic binning, comparative biology and taxonomic classification.</title>
        <authorList>
            <person name="Goeker M."/>
        </authorList>
    </citation>
    <scope>NUCLEOTIDE SEQUENCE [LARGE SCALE GENOMIC DNA]</scope>
    <source>
        <strain evidence="4 5">DSM 27382</strain>
    </source>
</reference>
<feature type="region of interest" description="Disordered" evidence="1">
    <location>
        <begin position="25"/>
        <end position="49"/>
    </location>
</feature>
<keyword evidence="5" id="KW-1185">Reference proteome</keyword>
<dbReference type="InterPro" id="IPR022742">
    <property type="entry name" value="Hydrolase_4"/>
</dbReference>
<name>A0ABS2PRL1_9STRE</name>
<feature type="domain" description="Serine aminopeptidase S33" evidence="3">
    <location>
        <begin position="80"/>
        <end position="194"/>
    </location>
</feature>
<evidence type="ECO:0000256" key="2">
    <source>
        <dbReference type="SAM" id="SignalP"/>
    </source>
</evidence>
<dbReference type="SUPFAM" id="SSF53474">
    <property type="entry name" value="alpha/beta-Hydrolases"/>
    <property type="match status" value="1"/>
</dbReference>
<feature type="compositionally biased region" description="Low complexity" evidence="1">
    <location>
        <begin position="25"/>
        <end position="46"/>
    </location>
</feature>